<reference evidence="15" key="1">
    <citation type="submission" date="2022-09" db="EMBL/GenBank/DDBJ databases">
        <title>Actin cytoskeleton and complex cell architecture in an #Asgard archaeon.</title>
        <authorList>
            <person name="Ponce Toledo R.I."/>
            <person name="Schleper C."/>
            <person name="Rodrigues Oliveira T."/>
            <person name="Wollweber F."/>
            <person name="Xu J."/>
            <person name="Rittmann S."/>
            <person name="Klingl A."/>
            <person name="Pilhofer M."/>
        </authorList>
    </citation>
    <scope>NUCLEOTIDE SEQUENCE</scope>
    <source>
        <strain evidence="15">B-35</strain>
    </source>
</reference>
<evidence type="ECO:0000256" key="3">
    <source>
        <dbReference type="ARBA" id="ARBA00007812"/>
    </source>
</evidence>
<sequence length="593" mass="65640">MPFYDEIYEDPDIRSILMRHEQAAGHAAEGFAVASGKLGVVMTTSGPGATNVITALANAYYDSSPLLAFSGQVPTHLIGNDAFQEADLIGSTMAITKHNYLIKNVNDVGRIFKEAIHIATTGRPGPVFIDLPKDVQKAESTAKLPIPMDISLVGYNPITFTNAVKRQVKTALQIISEAQYPVIIAGGGTLLANASDALQQFVDTLRIPVVYTLKGKGVLSDDHPYVLGLIGMHGRKRANFAVSEADVVIALGCRFSDRITGDLQKFPGQSNAKIIHVDIDAAEIGKNVSVDLPIVADARCALDEFNHQIQKSLVRNESYPMKSWWYKFIDGLKASSGIPNVTTPGKTGLILPEKVMYEINQILEPDDIVVSEVGQNQMYCGHYLNIRKPRTWITSGGLGTMGFGFPASIGAKVAKPDSEVWLIAGDGSFQMNMAELATLKQHNIKVNIVILNNQYLGMVRQWQELFHEKRYAGTCLQCDNGEYWPDFVKLAEAYGFKGLRVTDPAEVRMALEICRSSKESFIVELMIEPESNILPMLPPGGALNTFFSRKREKRSIYDWYRRLPRIESEVVGYKVQNTNEDAFSVYYEQEMSR</sequence>
<evidence type="ECO:0000256" key="10">
    <source>
        <dbReference type="ARBA" id="ARBA00023304"/>
    </source>
</evidence>
<feature type="domain" description="Thiamine pyrophosphate enzyme central" evidence="12">
    <location>
        <begin position="168"/>
        <end position="304"/>
    </location>
</feature>
<comment type="cofactor">
    <cofactor evidence="11">
        <name>Mg(2+)</name>
        <dbReference type="ChEBI" id="CHEBI:18420"/>
    </cofactor>
    <text evidence="11">Binds 1 Mg(2+) ion per subunit.</text>
</comment>
<dbReference type="EMBL" id="CP104013">
    <property type="protein sequence ID" value="UYP46718.1"/>
    <property type="molecule type" value="Genomic_DNA"/>
</dbReference>
<evidence type="ECO:0000313" key="16">
    <source>
        <dbReference type="Proteomes" id="UP001208689"/>
    </source>
</evidence>
<evidence type="ECO:0000313" key="15">
    <source>
        <dbReference type="EMBL" id="UYP46718.1"/>
    </source>
</evidence>
<dbReference type="InterPro" id="IPR012001">
    <property type="entry name" value="Thiamin_PyroP_enz_TPP-bd_dom"/>
</dbReference>
<comment type="catalytic activity">
    <reaction evidence="11">
        <text>2 pyruvate + H(+) = (2S)-2-acetolactate + CO2</text>
        <dbReference type="Rhea" id="RHEA:25249"/>
        <dbReference type="ChEBI" id="CHEBI:15361"/>
        <dbReference type="ChEBI" id="CHEBI:15378"/>
        <dbReference type="ChEBI" id="CHEBI:16526"/>
        <dbReference type="ChEBI" id="CHEBI:58476"/>
        <dbReference type="EC" id="2.2.1.6"/>
    </reaction>
</comment>
<evidence type="ECO:0000259" key="12">
    <source>
        <dbReference type="Pfam" id="PF00205"/>
    </source>
</evidence>
<dbReference type="PROSITE" id="PS00187">
    <property type="entry name" value="TPP_ENZYMES"/>
    <property type="match status" value="1"/>
</dbReference>
<dbReference type="InterPro" id="IPR045229">
    <property type="entry name" value="TPP_enz"/>
</dbReference>
<evidence type="ECO:0000256" key="9">
    <source>
        <dbReference type="ARBA" id="ARBA00023052"/>
    </source>
</evidence>
<comment type="pathway">
    <text evidence="1 11">Amino-acid biosynthesis; L-isoleucine biosynthesis; L-isoleucine from 2-oxobutanoate: step 1/4.</text>
</comment>
<dbReference type="Proteomes" id="UP001208689">
    <property type="component" value="Chromosome"/>
</dbReference>
<evidence type="ECO:0000259" key="14">
    <source>
        <dbReference type="Pfam" id="PF02776"/>
    </source>
</evidence>
<dbReference type="InterPro" id="IPR000399">
    <property type="entry name" value="TPP-bd_CS"/>
</dbReference>
<dbReference type="InterPro" id="IPR029035">
    <property type="entry name" value="DHS-like_NAD/FAD-binding_dom"/>
</dbReference>
<dbReference type="Gene3D" id="3.40.50.970">
    <property type="match status" value="2"/>
</dbReference>
<dbReference type="InterPro" id="IPR012846">
    <property type="entry name" value="Acetolactate_synth_lsu"/>
</dbReference>
<accession>A0ABY6HT78</accession>
<comment type="similarity">
    <text evidence="3 11">Belongs to the TPP enzyme family.</text>
</comment>
<dbReference type="Pfam" id="PF02776">
    <property type="entry name" value="TPP_enzyme_N"/>
    <property type="match status" value="1"/>
</dbReference>
<evidence type="ECO:0000256" key="6">
    <source>
        <dbReference type="ARBA" id="ARBA00022679"/>
    </source>
</evidence>
<dbReference type="SUPFAM" id="SSF52467">
    <property type="entry name" value="DHS-like NAD/FAD-binding domain"/>
    <property type="match status" value="1"/>
</dbReference>
<comment type="cofactor">
    <cofactor evidence="11">
        <name>thiamine diphosphate</name>
        <dbReference type="ChEBI" id="CHEBI:58937"/>
    </cofactor>
    <text evidence="11">Binds 1 thiamine pyrophosphate per subunit.</text>
</comment>
<evidence type="ECO:0000256" key="1">
    <source>
        <dbReference type="ARBA" id="ARBA00004974"/>
    </source>
</evidence>
<evidence type="ECO:0000256" key="11">
    <source>
        <dbReference type="RuleBase" id="RU003591"/>
    </source>
</evidence>
<evidence type="ECO:0000256" key="7">
    <source>
        <dbReference type="ARBA" id="ARBA00022723"/>
    </source>
</evidence>
<keyword evidence="5 11" id="KW-0028">Amino-acid biosynthesis</keyword>
<organism evidence="15 16">
    <name type="scientific">Candidatus Lokiarchaeum ossiferum</name>
    <dbReference type="NCBI Taxonomy" id="2951803"/>
    <lineage>
        <taxon>Archaea</taxon>
        <taxon>Promethearchaeati</taxon>
        <taxon>Promethearchaeota</taxon>
        <taxon>Promethearchaeia</taxon>
        <taxon>Promethearchaeales</taxon>
        <taxon>Promethearchaeaceae</taxon>
        <taxon>Candidatus Lokiarchaeum</taxon>
    </lineage>
</organism>
<dbReference type="Pfam" id="PF02775">
    <property type="entry name" value="TPP_enzyme_C"/>
    <property type="match status" value="1"/>
</dbReference>
<keyword evidence="10 11" id="KW-0100">Branched-chain amino acid biosynthesis</keyword>
<dbReference type="InterPro" id="IPR039368">
    <property type="entry name" value="AHAS_TPP"/>
</dbReference>
<dbReference type="InterPro" id="IPR012000">
    <property type="entry name" value="Thiamin_PyroP_enz_cen_dom"/>
</dbReference>
<evidence type="ECO:0000256" key="5">
    <source>
        <dbReference type="ARBA" id="ARBA00022605"/>
    </source>
</evidence>
<feature type="domain" description="Thiamine pyrophosphate enzyme N-terminal TPP-binding" evidence="14">
    <location>
        <begin position="1"/>
        <end position="87"/>
    </location>
</feature>
<comment type="pathway">
    <text evidence="2 11">Amino-acid biosynthesis; L-valine biosynthesis; L-valine from pyruvate: step 1/4.</text>
</comment>
<dbReference type="Gene3D" id="3.40.50.1220">
    <property type="entry name" value="TPP-binding domain"/>
    <property type="match status" value="1"/>
</dbReference>
<keyword evidence="15" id="KW-0378">Hydrolase</keyword>
<dbReference type="InterPro" id="IPR011766">
    <property type="entry name" value="TPP_enzyme_TPP-bd"/>
</dbReference>
<dbReference type="CDD" id="cd07035">
    <property type="entry name" value="TPP_PYR_POX_like"/>
    <property type="match status" value="1"/>
</dbReference>
<evidence type="ECO:0000256" key="2">
    <source>
        <dbReference type="ARBA" id="ARBA00005025"/>
    </source>
</evidence>
<keyword evidence="16" id="KW-1185">Reference proteome</keyword>
<gene>
    <name evidence="15" type="ORF">NEF87_003003</name>
</gene>
<evidence type="ECO:0000256" key="4">
    <source>
        <dbReference type="ARBA" id="ARBA00013145"/>
    </source>
</evidence>
<evidence type="ECO:0000256" key="8">
    <source>
        <dbReference type="ARBA" id="ARBA00022842"/>
    </source>
</evidence>
<dbReference type="GO" id="GO:0102481">
    <property type="term" value="F:3D-(3,5/4)-trihydroxycyclohexane-1,2-dione hydrolase activity"/>
    <property type="evidence" value="ECO:0007669"/>
    <property type="project" value="UniProtKB-EC"/>
</dbReference>
<keyword evidence="6 11" id="KW-0808">Transferase</keyword>
<dbReference type="EC" id="2.2.1.6" evidence="4 11"/>
<evidence type="ECO:0000259" key="13">
    <source>
        <dbReference type="Pfam" id="PF02775"/>
    </source>
</evidence>
<protein>
    <recommendedName>
        <fullName evidence="4 11">Acetolactate synthase</fullName>
        <ecNumber evidence="4 11">2.2.1.6</ecNumber>
    </recommendedName>
</protein>
<feature type="domain" description="Thiamine pyrophosphate enzyme TPP-binding" evidence="13">
    <location>
        <begin position="373"/>
        <end position="524"/>
    </location>
</feature>
<keyword evidence="8 11" id="KW-0460">Magnesium</keyword>
<keyword evidence="9 11" id="KW-0786">Thiamine pyrophosphate</keyword>
<dbReference type="NCBIfam" id="TIGR00118">
    <property type="entry name" value="acolac_lg"/>
    <property type="match status" value="1"/>
</dbReference>
<keyword evidence="7 11" id="KW-0479">Metal-binding</keyword>
<dbReference type="Pfam" id="PF00205">
    <property type="entry name" value="TPP_enzyme_M"/>
    <property type="match status" value="1"/>
</dbReference>
<dbReference type="SUPFAM" id="SSF52518">
    <property type="entry name" value="Thiamin diphosphate-binding fold (THDP-binding)"/>
    <property type="match status" value="2"/>
</dbReference>
<dbReference type="PANTHER" id="PTHR18968">
    <property type="entry name" value="THIAMINE PYROPHOSPHATE ENZYMES"/>
    <property type="match status" value="1"/>
</dbReference>
<name>A0ABY6HT78_9ARCH</name>
<dbReference type="CDD" id="cd02015">
    <property type="entry name" value="TPP_AHAS"/>
    <property type="match status" value="1"/>
</dbReference>
<proteinExistence type="inferred from homology"/>
<dbReference type="PANTHER" id="PTHR18968:SF13">
    <property type="entry name" value="ACETOLACTATE SYNTHASE CATALYTIC SUBUNIT, MITOCHONDRIAL"/>
    <property type="match status" value="1"/>
</dbReference>
<dbReference type="InterPro" id="IPR029061">
    <property type="entry name" value="THDP-binding"/>
</dbReference>